<dbReference type="Proteomes" id="UP000807504">
    <property type="component" value="Unassembled WGS sequence"/>
</dbReference>
<evidence type="ECO:0000313" key="1">
    <source>
        <dbReference type="EMBL" id="KAF8766486.1"/>
    </source>
</evidence>
<comment type="caution">
    <text evidence="1">The sequence shown here is derived from an EMBL/GenBank/DDBJ whole genome shotgun (WGS) entry which is preliminary data.</text>
</comment>
<proteinExistence type="predicted"/>
<evidence type="ECO:0000313" key="2">
    <source>
        <dbReference type="Proteomes" id="UP000807504"/>
    </source>
</evidence>
<keyword evidence="2" id="KW-1185">Reference proteome</keyword>
<accession>A0A8T0E5E7</accession>
<sequence>MENVAIFAEIGEEVDEHNPIFLSESEIANNDMEVKTELNEFVSGTEADNHNCNEESLNLEEKEESKIPGLFAPFNHGMKPDFEYIRLELERSVSNQEAATKIINDRYKLITENAAKHKMKEEKDKMTFTQLSHSVDIEDIIKTTELLCNLHITSTSPSKDQLEVSDSYLENIYWNDNLYEFINLNDIEIDTKAKISNVDMQNSVTDHLEYGVEDFISHERNEQMDGEKSFTFTQMSQELDTAKFMKNIESAFEKLEDDDSSCEDECIEFHCGINKGRGFFTAT</sequence>
<gene>
    <name evidence="1" type="ORF">HNY73_019543</name>
</gene>
<dbReference type="AlphaFoldDB" id="A0A8T0E5E7"/>
<organism evidence="1 2">
    <name type="scientific">Argiope bruennichi</name>
    <name type="common">Wasp spider</name>
    <name type="synonym">Aranea bruennichi</name>
    <dbReference type="NCBI Taxonomy" id="94029"/>
    <lineage>
        <taxon>Eukaryota</taxon>
        <taxon>Metazoa</taxon>
        <taxon>Ecdysozoa</taxon>
        <taxon>Arthropoda</taxon>
        <taxon>Chelicerata</taxon>
        <taxon>Arachnida</taxon>
        <taxon>Araneae</taxon>
        <taxon>Araneomorphae</taxon>
        <taxon>Entelegynae</taxon>
        <taxon>Araneoidea</taxon>
        <taxon>Araneidae</taxon>
        <taxon>Argiope</taxon>
    </lineage>
</organism>
<dbReference type="EMBL" id="JABXBU010002230">
    <property type="protein sequence ID" value="KAF8766486.1"/>
    <property type="molecule type" value="Genomic_DNA"/>
</dbReference>
<protein>
    <submittedName>
        <fullName evidence="1">Uncharacterized protein</fullName>
    </submittedName>
</protein>
<name>A0A8T0E5E7_ARGBR</name>
<reference evidence="1" key="2">
    <citation type="submission" date="2020-06" db="EMBL/GenBank/DDBJ databases">
        <authorList>
            <person name="Sheffer M."/>
        </authorList>
    </citation>
    <scope>NUCLEOTIDE SEQUENCE</scope>
</reference>
<reference evidence="1" key="1">
    <citation type="journal article" date="2020" name="bioRxiv">
        <title>Chromosome-level reference genome of the European wasp spider Argiope bruennichi: a resource for studies on range expansion and evolutionary adaptation.</title>
        <authorList>
            <person name="Sheffer M.M."/>
            <person name="Hoppe A."/>
            <person name="Krehenwinkel H."/>
            <person name="Uhl G."/>
            <person name="Kuss A.W."/>
            <person name="Jensen L."/>
            <person name="Jensen C."/>
            <person name="Gillespie R.G."/>
            <person name="Hoff K.J."/>
            <person name="Prost S."/>
        </authorList>
    </citation>
    <scope>NUCLEOTIDE SEQUENCE</scope>
</reference>